<proteinExistence type="predicted"/>
<dbReference type="EMBL" id="JAAGLU010000333">
    <property type="protein sequence ID" value="NEC92939.1"/>
    <property type="molecule type" value="Genomic_DNA"/>
</dbReference>
<keyword evidence="1" id="KW-0812">Transmembrane</keyword>
<comment type="caution">
    <text evidence="2">The sequence shown here is derived from an EMBL/GenBank/DDBJ whole genome shotgun (WGS) entry which is preliminary data.</text>
</comment>
<sequence>PRRHRSSQFSYATAIGLFEALIGLTLVLSANAISRRVVGAFLW</sequence>
<feature type="transmembrane region" description="Helical" evidence="1">
    <location>
        <begin position="12"/>
        <end position="33"/>
    </location>
</feature>
<dbReference type="AlphaFoldDB" id="A0A6B3C8K6"/>
<keyword evidence="1" id="KW-0472">Membrane</keyword>
<keyword evidence="1" id="KW-1133">Transmembrane helix</keyword>
<gene>
    <name evidence="2" type="ORF">G3I71_46075</name>
</gene>
<feature type="non-terminal residue" evidence="2">
    <location>
        <position position="1"/>
    </location>
</feature>
<evidence type="ECO:0000256" key="1">
    <source>
        <dbReference type="SAM" id="Phobius"/>
    </source>
</evidence>
<organism evidence="2">
    <name type="scientific">Streptomyces sp. SID12501</name>
    <dbReference type="NCBI Taxonomy" id="2706042"/>
    <lineage>
        <taxon>Bacteria</taxon>
        <taxon>Bacillati</taxon>
        <taxon>Actinomycetota</taxon>
        <taxon>Actinomycetes</taxon>
        <taxon>Kitasatosporales</taxon>
        <taxon>Streptomycetaceae</taxon>
        <taxon>Streptomyces</taxon>
    </lineage>
</organism>
<evidence type="ECO:0000313" key="2">
    <source>
        <dbReference type="EMBL" id="NEC92939.1"/>
    </source>
</evidence>
<protein>
    <submittedName>
        <fullName evidence="2">Sugar ABC transporter permease</fullName>
    </submittedName>
</protein>
<reference evidence="2" key="1">
    <citation type="submission" date="2020-01" db="EMBL/GenBank/DDBJ databases">
        <title>Insect and environment-associated Actinomycetes.</title>
        <authorList>
            <person name="Currrie C."/>
            <person name="Chevrette M."/>
            <person name="Carlson C."/>
            <person name="Stubbendieck R."/>
            <person name="Wendt-Pienkowski E."/>
        </authorList>
    </citation>
    <scope>NUCLEOTIDE SEQUENCE</scope>
    <source>
        <strain evidence="2">SID12501</strain>
    </source>
</reference>
<name>A0A6B3C8K6_9ACTN</name>
<accession>A0A6B3C8K6</accession>